<gene>
    <name evidence="1" type="ORF">MT2528_0781</name>
</gene>
<evidence type="ECO:0000313" key="1">
    <source>
        <dbReference type="EMBL" id="SGY85085.1"/>
    </source>
</evidence>
<protein>
    <submittedName>
        <fullName evidence="1">Uncharacterized protein</fullName>
    </submittedName>
</protein>
<keyword evidence="2" id="KW-1185">Reference proteome</keyword>
<sequence length="204" mass="22363">MENTIDTRPTLELTGSTIAVTQAVVERLEAEFKGKVSALDKVSAVTRHKGRFNSPEEIKKEVTGSGCIRVTALNVSQVRREAGSIVGLVKFVAFVMTNDQFGKNRDQRAEVISGKLGVLLSQAEFTRSLGKIAFNKVSQVSWQNLYSAALDDLGVALWSVDWSQECRLDQPISLAQLDDFLQCNAQIGPDDGAHIRADIQLERG</sequence>
<dbReference type="EMBL" id="FPLJ01000022">
    <property type="protein sequence ID" value="SGY85085.1"/>
    <property type="molecule type" value="Genomic_DNA"/>
</dbReference>
<proteinExistence type="predicted"/>
<accession>A0ABY1H8U4</accession>
<dbReference type="Proteomes" id="UP000182660">
    <property type="component" value="Unassembled WGS sequence"/>
</dbReference>
<organism evidence="1 2">
    <name type="scientific">Moritella viscosa</name>
    <dbReference type="NCBI Taxonomy" id="80854"/>
    <lineage>
        <taxon>Bacteria</taxon>
        <taxon>Pseudomonadati</taxon>
        <taxon>Pseudomonadota</taxon>
        <taxon>Gammaproteobacteria</taxon>
        <taxon>Alteromonadales</taxon>
        <taxon>Moritellaceae</taxon>
        <taxon>Moritella</taxon>
    </lineage>
</organism>
<evidence type="ECO:0000313" key="2">
    <source>
        <dbReference type="Proteomes" id="UP000182660"/>
    </source>
</evidence>
<name>A0ABY1H8U4_9GAMM</name>
<reference evidence="1 2" key="1">
    <citation type="submission" date="2016-11" db="EMBL/GenBank/DDBJ databases">
        <authorList>
            <person name="Klemetsen T."/>
        </authorList>
    </citation>
    <scope>NUCLEOTIDE SEQUENCE [LARGE SCALE GENOMIC DNA]</scope>
    <source>
        <strain evidence="1">MT 2528</strain>
    </source>
</reference>
<comment type="caution">
    <text evidence="1">The sequence shown here is derived from an EMBL/GenBank/DDBJ whole genome shotgun (WGS) entry which is preliminary data.</text>
</comment>